<accession>A0AA38LZH7</accession>
<dbReference type="Pfam" id="PF00153">
    <property type="entry name" value="Mito_carr"/>
    <property type="match status" value="2"/>
</dbReference>
<evidence type="ECO:0000313" key="11">
    <source>
        <dbReference type="Proteomes" id="UP001168821"/>
    </source>
</evidence>
<keyword evidence="4 8" id="KW-0812">Transmembrane</keyword>
<organism evidence="10 11">
    <name type="scientific">Zophobas morio</name>
    <dbReference type="NCBI Taxonomy" id="2755281"/>
    <lineage>
        <taxon>Eukaryota</taxon>
        <taxon>Metazoa</taxon>
        <taxon>Ecdysozoa</taxon>
        <taxon>Arthropoda</taxon>
        <taxon>Hexapoda</taxon>
        <taxon>Insecta</taxon>
        <taxon>Pterygota</taxon>
        <taxon>Neoptera</taxon>
        <taxon>Endopterygota</taxon>
        <taxon>Coleoptera</taxon>
        <taxon>Polyphaga</taxon>
        <taxon>Cucujiformia</taxon>
        <taxon>Tenebrionidae</taxon>
        <taxon>Zophobas</taxon>
    </lineage>
</organism>
<comment type="subcellular location">
    <subcellularLocation>
        <location evidence="1">Membrane</location>
        <topology evidence="1">Multi-pass membrane protein</topology>
    </subcellularLocation>
</comment>
<dbReference type="AlphaFoldDB" id="A0AA38LZH7"/>
<keyword evidence="11" id="KW-1185">Reference proteome</keyword>
<keyword evidence="5" id="KW-0677">Repeat</keyword>
<evidence type="ECO:0000256" key="3">
    <source>
        <dbReference type="ARBA" id="ARBA00022448"/>
    </source>
</evidence>
<proteinExistence type="inferred from homology"/>
<evidence type="ECO:0000256" key="1">
    <source>
        <dbReference type="ARBA" id="ARBA00004141"/>
    </source>
</evidence>
<dbReference type="Gene3D" id="1.50.40.10">
    <property type="entry name" value="Mitochondrial carrier domain"/>
    <property type="match status" value="1"/>
</dbReference>
<sequence>MSSSAVTTNSSEKCPTSVSFFTAGLGGVVEGGPRPNLERFTSSIIKEEGIFSLYSGLTAGITRQIFYATSRFGLYEVFRDALSRYRDIDFVSRVMTGVASGACAALISCPAEVALVRMSNDSSLPSGDQRKYRHIIDCATRIWREEGVRTFWRGSLPFVNRAMVVGVCQVGTYDQFLSIFSKLGFFLSSKNFSLEFVRYTHRPITSFEWATGAFNFKKANDAVFFNVEIDVEKVFGLRMPSRPVMQAARFDDPARPSRRARSQLFSVRVGDKLTQQKCLCLTRGCP</sequence>
<keyword evidence="6" id="KW-1133">Transmembrane helix</keyword>
<dbReference type="SUPFAM" id="SSF103506">
    <property type="entry name" value="Mitochondrial carrier"/>
    <property type="match status" value="1"/>
</dbReference>
<evidence type="ECO:0000256" key="9">
    <source>
        <dbReference type="RuleBase" id="RU000488"/>
    </source>
</evidence>
<dbReference type="EMBL" id="JALNTZ010004060">
    <property type="protein sequence ID" value="KAJ3615552.1"/>
    <property type="molecule type" value="Genomic_DNA"/>
</dbReference>
<evidence type="ECO:0000256" key="2">
    <source>
        <dbReference type="ARBA" id="ARBA00006375"/>
    </source>
</evidence>
<comment type="similarity">
    <text evidence="2 9">Belongs to the mitochondrial carrier (TC 2.A.29) family.</text>
</comment>
<gene>
    <name evidence="10" type="ORF">Zmor_016332</name>
</gene>
<evidence type="ECO:0000313" key="10">
    <source>
        <dbReference type="EMBL" id="KAJ3615552.1"/>
    </source>
</evidence>
<protein>
    <recommendedName>
        <fullName evidence="12">Mitochondrial 2-oxoglutarate/malate carrier protein</fullName>
    </recommendedName>
</protein>
<dbReference type="InterPro" id="IPR050391">
    <property type="entry name" value="Mito_Metabolite_Transporter"/>
</dbReference>
<evidence type="ECO:0000256" key="6">
    <source>
        <dbReference type="ARBA" id="ARBA00022989"/>
    </source>
</evidence>
<feature type="repeat" description="Solcar" evidence="8">
    <location>
        <begin position="88"/>
        <end position="179"/>
    </location>
</feature>
<comment type="caution">
    <text evidence="10">The sequence shown here is derived from an EMBL/GenBank/DDBJ whole genome shotgun (WGS) entry which is preliminary data.</text>
</comment>
<evidence type="ECO:0000256" key="8">
    <source>
        <dbReference type="PROSITE-ProRule" id="PRU00282"/>
    </source>
</evidence>
<keyword evidence="7 8" id="KW-0472">Membrane</keyword>
<evidence type="ECO:0008006" key="12">
    <source>
        <dbReference type="Google" id="ProtNLM"/>
    </source>
</evidence>
<evidence type="ECO:0000256" key="7">
    <source>
        <dbReference type="ARBA" id="ARBA00023136"/>
    </source>
</evidence>
<evidence type="ECO:0000256" key="5">
    <source>
        <dbReference type="ARBA" id="ARBA00022737"/>
    </source>
</evidence>
<dbReference type="InterPro" id="IPR018108">
    <property type="entry name" value="MCP_transmembrane"/>
</dbReference>
<keyword evidence="3 9" id="KW-0813">Transport</keyword>
<evidence type="ECO:0000256" key="4">
    <source>
        <dbReference type="ARBA" id="ARBA00022692"/>
    </source>
</evidence>
<dbReference type="InterPro" id="IPR023395">
    <property type="entry name" value="MCP_dom_sf"/>
</dbReference>
<dbReference type="Proteomes" id="UP001168821">
    <property type="component" value="Unassembled WGS sequence"/>
</dbReference>
<name>A0AA38LZH7_9CUCU</name>
<dbReference type="GO" id="GO:0016020">
    <property type="term" value="C:membrane"/>
    <property type="evidence" value="ECO:0007669"/>
    <property type="project" value="UniProtKB-SubCell"/>
</dbReference>
<reference evidence="10" key="1">
    <citation type="journal article" date="2023" name="G3 (Bethesda)">
        <title>Whole genome assemblies of Zophobas morio and Tenebrio molitor.</title>
        <authorList>
            <person name="Kaur S."/>
            <person name="Stinson S.A."/>
            <person name="diCenzo G.C."/>
        </authorList>
    </citation>
    <scope>NUCLEOTIDE SEQUENCE</scope>
    <source>
        <strain evidence="10">QUZm001</strain>
    </source>
</reference>
<feature type="repeat" description="Solcar" evidence="8">
    <location>
        <begin position="1"/>
        <end position="81"/>
    </location>
</feature>
<dbReference type="PANTHER" id="PTHR45618">
    <property type="entry name" value="MITOCHONDRIAL DICARBOXYLATE CARRIER-RELATED"/>
    <property type="match status" value="1"/>
</dbReference>
<dbReference type="PROSITE" id="PS50920">
    <property type="entry name" value="SOLCAR"/>
    <property type="match status" value="2"/>
</dbReference>